<evidence type="ECO:0000313" key="10">
    <source>
        <dbReference type="Proteomes" id="UP000578091"/>
    </source>
</evidence>
<keyword evidence="6" id="KW-0998">Cell outer membrane</keyword>
<dbReference type="Pfam" id="PF25183">
    <property type="entry name" value="OMP_b-brl_4"/>
    <property type="match status" value="2"/>
</dbReference>
<comment type="caution">
    <text evidence="9">The sequence shown here is derived from an EMBL/GenBank/DDBJ whole genome shotgun (WGS) entry which is preliminary data.</text>
</comment>
<keyword evidence="4" id="KW-0812">Transmembrane</keyword>
<dbReference type="InterPro" id="IPR057601">
    <property type="entry name" value="Oar-like_b-barrel"/>
</dbReference>
<keyword evidence="2" id="KW-0813">Transport</keyword>
<dbReference type="InterPro" id="IPR039426">
    <property type="entry name" value="TonB-dep_rcpt-like"/>
</dbReference>
<evidence type="ECO:0000256" key="7">
    <source>
        <dbReference type="SAM" id="SignalP"/>
    </source>
</evidence>
<keyword evidence="5" id="KW-0472">Membrane</keyword>
<evidence type="ECO:0000256" key="2">
    <source>
        <dbReference type="ARBA" id="ARBA00022448"/>
    </source>
</evidence>
<keyword evidence="9" id="KW-0675">Receptor</keyword>
<keyword evidence="10" id="KW-1185">Reference proteome</keyword>
<name>A0A853JCC5_9GAMM</name>
<dbReference type="Proteomes" id="UP000578091">
    <property type="component" value="Unassembled WGS sequence"/>
</dbReference>
<reference evidence="9 10" key="1">
    <citation type="submission" date="2020-07" db="EMBL/GenBank/DDBJ databases">
        <title>Luteimonas sp. SJ-92.</title>
        <authorList>
            <person name="Huang X.-X."/>
            <person name="Xu L."/>
            <person name="Sun J.-Q."/>
        </authorList>
    </citation>
    <scope>NUCLEOTIDE SEQUENCE [LARGE SCALE GENOMIC DNA]</scope>
    <source>
        <strain evidence="9 10">SJ-92</strain>
    </source>
</reference>
<proteinExistence type="predicted"/>
<evidence type="ECO:0000256" key="1">
    <source>
        <dbReference type="ARBA" id="ARBA00004571"/>
    </source>
</evidence>
<evidence type="ECO:0000259" key="8">
    <source>
        <dbReference type="Pfam" id="PF25183"/>
    </source>
</evidence>
<evidence type="ECO:0000256" key="5">
    <source>
        <dbReference type="ARBA" id="ARBA00023136"/>
    </source>
</evidence>
<gene>
    <name evidence="9" type="ORF">H0E84_07845</name>
</gene>
<evidence type="ECO:0000313" key="9">
    <source>
        <dbReference type="EMBL" id="NZA26297.1"/>
    </source>
</evidence>
<dbReference type="PANTHER" id="PTHR30069:SF46">
    <property type="entry name" value="OAR PROTEIN"/>
    <property type="match status" value="1"/>
</dbReference>
<dbReference type="GO" id="GO:0009279">
    <property type="term" value="C:cell outer membrane"/>
    <property type="evidence" value="ECO:0007669"/>
    <property type="project" value="UniProtKB-SubCell"/>
</dbReference>
<dbReference type="SUPFAM" id="SSF56935">
    <property type="entry name" value="Porins"/>
    <property type="match status" value="1"/>
</dbReference>
<feature type="chain" id="PRO_5033029994" evidence="7">
    <location>
        <begin position="28"/>
        <end position="1098"/>
    </location>
</feature>
<dbReference type="GO" id="GO:0015344">
    <property type="term" value="F:siderophore uptake transmembrane transporter activity"/>
    <property type="evidence" value="ECO:0007669"/>
    <property type="project" value="TreeGrafter"/>
</dbReference>
<dbReference type="GO" id="GO:0044718">
    <property type="term" value="P:siderophore transmembrane transport"/>
    <property type="evidence" value="ECO:0007669"/>
    <property type="project" value="TreeGrafter"/>
</dbReference>
<dbReference type="InterPro" id="IPR036942">
    <property type="entry name" value="Beta-barrel_TonB_sf"/>
</dbReference>
<accession>A0A853JCC5</accession>
<dbReference type="InterPro" id="IPR008969">
    <property type="entry name" value="CarboxyPept-like_regulatory"/>
</dbReference>
<evidence type="ECO:0000256" key="6">
    <source>
        <dbReference type="ARBA" id="ARBA00023237"/>
    </source>
</evidence>
<organism evidence="9 10">
    <name type="scientific">Luteimonas salinisoli</name>
    <dbReference type="NCBI Taxonomy" id="2752307"/>
    <lineage>
        <taxon>Bacteria</taxon>
        <taxon>Pseudomonadati</taxon>
        <taxon>Pseudomonadota</taxon>
        <taxon>Gammaproteobacteria</taxon>
        <taxon>Lysobacterales</taxon>
        <taxon>Lysobacteraceae</taxon>
        <taxon>Luteimonas</taxon>
    </lineage>
</organism>
<feature type="signal peptide" evidence="7">
    <location>
        <begin position="1"/>
        <end position="27"/>
    </location>
</feature>
<dbReference type="Gene3D" id="2.60.40.1120">
    <property type="entry name" value="Carboxypeptidase-like, regulatory domain"/>
    <property type="match status" value="1"/>
</dbReference>
<dbReference type="Pfam" id="PF13620">
    <property type="entry name" value="CarboxypepD_reg"/>
    <property type="match status" value="1"/>
</dbReference>
<feature type="domain" description="TonB-dependent transporter Oar-like beta-barrel" evidence="8">
    <location>
        <begin position="249"/>
        <end position="316"/>
    </location>
</feature>
<dbReference type="AlphaFoldDB" id="A0A853JCC5"/>
<comment type="subcellular location">
    <subcellularLocation>
        <location evidence="1">Cell outer membrane</location>
        <topology evidence="1">Multi-pass membrane protein</topology>
    </subcellularLocation>
</comment>
<evidence type="ECO:0000256" key="4">
    <source>
        <dbReference type="ARBA" id="ARBA00022692"/>
    </source>
</evidence>
<evidence type="ECO:0000256" key="3">
    <source>
        <dbReference type="ARBA" id="ARBA00022452"/>
    </source>
</evidence>
<dbReference type="Gene3D" id="2.40.170.20">
    <property type="entry name" value="TonB-dependent receptor, beta-barrel domain"/>
    <property type="match status" value="1"/>
</dbReference>
<protein>
    <submittedName>
        <fullName evidence="9">TonB-dependent receptor</fullName>
    </submittedName>
</protein>
<keyword evidence="3" id="KW-1134">Transmembrane beta strand</keyword>
<dbReference type="SUPFAM" id="SSF49464">
    <property type="entry name" value="Carboxypeptidase regulatory domain-like"/>
    <property type="match status" value="1"/>
</dbReference>
<sequence>MTHKHRVRLSRLSLGLIVALAAAPAFSQSTSAGVGGQVVGSDGQPVAGAEVTIVHTESGTVNRTTTDANGRYNARGLRVGGPYTITINKAGTGTDTEDNVYLALNQTAQVNSQLSGDIATLESVQAIGYAGGSEIFSATKMGTGTSLSLQQIEALPSIQRNIQDYMRMDPRIAQTDKGRGEISAAGQNTRYNVIQIDGVRTNDPFGLEANNLPTLRQPVSMDAIEAIDIDLSNYDASITGGTGAVVNAVTKSGTNEFSGSAYYVYRDQDWVRDNDDGSPFGGFIDEETYGATFGGPIIKDKLFFFVNYEKFTRSAPGPSFGPEGSSASNIVDGVTNEDIAEAQQIARDVYGVDIGGYSVPEGLTTDVEEYAAKIDWNISDNHRASLRYSKLEQSDANLPGLGANQVSLNSYWYSHEKTFESLVAQVFSDWTDSFATEFKLSTRDYLAVRNPLGDRMPQIRIGLGDPNPADSDLPGTGPFLNFGTEQFTHINRVETEQLSAYGAGIFYFGDHTLKAGFDWERNDIFNLFGRDLFGSYTFASLDHFRNGEYATYSSRRPQPGESFESIAANYEQENLGLFVQDTWAPTYNLTLNFGLRVDIPKIDDVPLYNPIVQQAYGLDNTATIDGNELWQPRFGFNYTFDSDRPTQLRGGIGLFQGAAANVWISNSFQNSGYTPQIYGIDVGRLGPDDPSREFFWSEYPITMDPDSQPTPDSDQQMVVALMDPDMEQPSSWKANLAFDHELPWYGIVASAELLLTKVETALHYEILGLGDPTAIGPDGRLMYYCDPSVANGSRCNSDVAIERAVAELEAAGALPAGLSNISGLGNDNVIYLRPTNKGGSQQLTLSLTKPMTENWSWMAAYTKTSAEDVNPLTSSQAHSNWDGRAIFNPNEPTADTSNYEISDRFTAALTWQRAFFGDYRTTATVVYEGRTGRPYSWTYLNDANGDGEINDLFYVPAGFGDVEFTGGAAMEQAFFEWLSEHPELMAQQGGVVERNSERSSWVNNFDIRISQELPGFFDGHKSELWLDILNVGNMIDKDWGQINEIGFPFGRRVARMNGINEQGQYIYDFNPNGVFSERLYDNTGQSRWALQLGFRYKF</sequence>
<feature type="domain" description="TonB-dependent transporter Oar-like beta-barrel" evidence="8">
    <location>
        <begin position="357"/>
        <end position="1034"/>
    </location>
</feature>
<dbReference type="PANTHER" id="PTHR30069">
    <property type="entry name" value="TONB-DEPENDENT OUTER MEMBRANE RECEPTOR"/>
    <property type="match status" value="1"/>
</dbReference>
<keyword evidence="7" id="KW-0732">Signal</keyword>
<dbReference type="EMBL" id="JACCKA010000051">
    <property type="protein sequence ID" value="NZA26297.1"/>
    <property type="molecule type" value="Genomic_DNA"/>
</dbReference>